<keyword evidence="3" id="KW-0813">Transport</keyword>
<comment type="caution">
    <text evidence="10">The sequence shown here is derived from an EMBL/GenBank/DDBJ whole genome shotgun (WGS) entry which is preliminary data.</text>
</comment>
<keyword evidence="6" id="KW-0472">Membrane</keyword>
<dbReference type="GO" id="GO:0015562">
    <property type="term" value="F:efflux transmembrane transporter activity"/>
    <property type="evidence" value="ECO:0007669"/>
    <property type="project" value="InterPro"/>
</dbReference>
<evidence type="ECO:0000313" key="11">
    <source>
        <dbReference type="Proteomes" id="UP000283387"/>
    </source>
</evidence>
<dbReference type="InterPro" id="IPR003423">
    <property type="entry name" value="OMP_efflux"/>
</dbReference>
<keyword evidence="5" id="KW-0812">Transmembrane</keyword>
<evidence type="ECO:0000256" key="3">
    <source>
        <dbReference type="ARBA" id="ARBA00022448"/>
    </source>
</evidence>
<keyword evidence="8" id="KW-0175">Coiled coil</keyword>
<dbReference type="PANTHER" id="PTHR30026">
    <property type="entry name" value="OUTER MEMBRANE PROTEIN TOLC"/>
    <property type="match status" value="1"/>
</dbReference>
<sequence>MNRRKLLIAGILWFGSLIGVQAQDKQWTLEDCVNYAMSQNVNVLQSQLTTQNSELDLEQSKANVLPSFTGSASTNFSWDKEVYTESNNFGDRSRNNTTSFSVNAGMTIFNGLKLKNQIKQSQLNLESNQYSSETIQEALELSVLNAYLEILYAQEALDNAQEQIAATEESLALAQERMDVGVISRSDYLQIKSELASEKLTEASAKSTLSMNKLTLMQLMELPVTTDFEVETPDFTNLLATQETPVSGDVYLEALGIKPQIKQAEADVESQKLSEKIAKASLMPTLSLSSGLSTGWSDNVSGFTYGEQLKNQFTPTVGLSLSIPIFQNKQGKISVKQAKIATSQAELTQVDTQNELRKNIEQACLDVVTAQTQYEASEMQYESAKESYDVAAEKYQEGLLNSVDFLTVKTTMITSESDFTQAKYNMVFSSKILDFYKGIPISLTK</sequence>
<keyword evidence="4" id="KW-1134">Transmembrane beta strand</keyword>
<name>A0A419VWX5_9BACT</name>
<dbReference type="GO" id="GO:0015288">
    <property type="term" value="F:porin activity"/>
    <property type="evidence" value="ECO:0007669"/>
    <property type="project" value="TreeGrafter"/>
</dbReference>
<evidence type="ECO:0000256" key="4">
    <source>
        <dbReference type="ARBA" id="ARBA00022452"/>
    </source>
</evidence>
<dbReference type="Pfam" id="PF02321">
    <property type="entry name" value="OEP"/>
    <property type="match status" value="2"/>
</dbReference>
<comment type="similarity">
    <text evidence="2">Belongs to the outer membrane factor (OMF) (TC 1.B.17) family.</text>
</comment>
<keyword evidence="11" id="KW-1185">Reference proteome</keyword>
<feature type="signal peptide" evidence="9">
    <location>
        <begin position="1"/>
        <end position="22"/>
    </location>
</feature>
<dbReference type="GO" id="GO:0009279">
    <property type="term" value="C:cell outer membrane"/>
    <property type="evidence" value="ECO:0007669"/>
    <property type="project" value="UniProtKB-SubCell"/>
</dbReference>
<dbReference type="Gene3D" id="1.20.1600.10">
    <property type="entry name" value="Outer membrane efflux proteins (OEP)"/>
    <property type="match status" value="1"/>
</dbReference>
<dbReference type="RefSeq" id="WP_120274726.1">
    <property type="nucleotide sequence ID" value="NZ_RAPN01000003.1"/>
</dbReference>
<proteinExistence type="inferred from homology"/>
<reference evidence="10 11" key="1">
    <citation type="submission" date="2018-09" db="EMBL/GenBank/DDBJ databases">
        <title>Genomic Encyclopedia of Archaeal and Bacterial Type Strains, Phase II (KMG-II): from individual species to whole genera.</title>
        <authorList>
            <person name="Goeker M."/>
        </authorList>
    </citation>
    <scope>NUCLEOTIDE SEQUENCE [LARGE SCALE GENOMIC DNA]</scope>
    <source>
        <strain evidence="10 11">DSM 27148</strain>
    </source>
</reference>
<evidence type="ECO:0000256" key="1">
    <source>
        <dbReference type="ARBA" id="ARBA00004442"/>
    </source>
</evidence>
<organism evidence="10 11">
    <name type="scientific">Mangrovibacterium diazotrophicum</name>
    <dbReference type="NCBI Taxonomy" id="1261403"/>
    <lineage>
        <taxon>Bacteria</taxon>
        <taxon>Pseudomonadati</taxon>
        <taxon>Bacteroidota</taxon>
        <taxon>Bacteroidia</taxon>
        <taxon>Marinilabiliales</taxon>
        <taxon>Prolixibacteraceae</taxon>
        <taxon>Mangrovibacterium</taxon>
    </lineage>
</organism>
<protein>
    <submittedName>
        <fullName evidence="10">Outer membrane protein</fullName>
    </submittedName>
</protein>
<dbReference type="SUPFAM" id="SSF56954">
    <property type="entry name" value="Outer membrane efflux proteins (OEP)"/>
    <property type="match status" value="1"/>
</dbReference>
<evidence type="ECO:0000256" key="2">
    <source>
        <dbReference type="ARBA" id="ARBA00007613"/>
    </source>
</evidence>
<dbReference type="Proteomes" id="UP000283387">
    <property type="component" value="Unassembled WGS sequence"/>
</dbReference>
<dbReference type="InterPro" id="IPR051906">
    <property type="entry name" value="TolC-like"/>
</dbReference>
<evidence type="ECO:0000256" key="5">
    <source>
        <dbReference type="ARBA" id="ARBA00022692"/>
    </source>
</evidence>
<feature type="chain" id="PRO_5019301474" evidence="9">
    <location>
        <begin position="23"/>
        <end position="445"/>
    </location>
</feature>
<evidence type="ECO:0000256" key="9">
    <source>
        <dbReference type="SAM" id="SignalP"/>
    </source>
</evidence>
<dbReference type="GO" id="GO:1990281">
    <property type="term" value="C:efflux pump complex"/>
    <property type="evidence" value="ECO:0007669"/>
    <property type="project" value="TreeGrafter"/>
</dbReference>
<evidence type="ECO:0000256" key="7">
    <source>
        <dbReference type="ARBA" id="ARBA00023237"/>
    </source>
</evidence>
<dbReference type="OrthoDB" id="9811587at2"/>
<gene>
    <name evidence="10" type="ORF">BC643_3703</name>
</gene>
<dbReference type="EMBL" id="RAPN01000003">
    <property type="protein sequence ID" value="RKD87696.1"/>
    <property type="molecule type" value="Genomic_DNA"/>
</dbReference>
<accession>A0A419VWX5</accession>
<dbReference type="PANTHER" id="PTHR30026:SF20">
    <property type="entry name" value="OUTER MEMBRANE PROTEIN TOLC"/>
    <property type="match status" value="1"/>
</dbReference>
<evidence type="ECO:0000256" key="6">
    <source>
        <dbReference type="ARBA" id="ARBA00023136"/>
    </source>
</evidence>
<feature type="coiled-coil region" evidence="8">
    <location>
        <begin position="150"/>
        <end position="177"/>
    </location>
</feature>
<dbReference type="AlphaFoldDB" id="A0A419VWX5"/>
<evidence type="ECO:0000256" key="8">
    <source>
        <dbReference type="SAM" id="Coils"/>
    </source>
</evidence>
<keyword evidence="9" id="KW-0732">Signal</keyword>
<evidence type="ECO:0000313" key="10">
    <source>
        <dbReference type="EMBL" id="RKD87696.1"/>
    </source>
</evidence>
<comment type="subcellular location">
    <subcellularLocation>
        <location evidence="1">Cell outer membrane</location>
    </subcellularLocation>
</comment>
<keyword evidence="7" id="KW-0998">Cell outer membrane</keyword>